<gene>
    <name evidence="3" type="ORF">HCJ95_17555</name>
</gene>
<evidence type="ECO:0000256" key="1">
    <source>
        <dbReference type="SAM" id="MobiDB-lite"/>
    </source>
</evidence>
<accession>A0ABX0YYG2</accession>
<feature type="transmembrane region" description="Helical" evidence="2">
    <location>
        <begin position="190"/>
        <end position="211"/>
    </location>
</feature>
<feature type="transmembrane region" description="Helical" evidence="2">
    <location>
        <begin position="263"/>
        <end position="289"/>
    </location>
</feature>
<evidence type="ECO:0000313" key="4">
    <source>
        <dbReference type="Proteomes" id="UP000635996"/>
    </source>
</evidence>
<keyword evidence="2" id="KW-1133">Transmembrane helix</keyword>
<feature type="transmembrane region" description="Helical" evidence="2">
    <location>
        <begin position="456"/>
        <end position="476"/>
    </location>
</feature>
<reference evidence="3 4" key="1">
    <citation type="submission" date="2020-03" db="EMBL/GenBank/DDBJ databases">
        <title>WGS of actinomycetes isolated from Thailand.</title>
        <authorList>
            <person name="Thawai C."/>
        </authorList>
    </citation>
    <scope>NUCLEOTIDE SEQUENCE [LARGE SCALE GENOMIC DNA]</scope>
    <source>
        <strain evidence="3 4">NBRC 13905</strain>
    </source>
</reference>
<sequence>MCTRHSAPGPDHLPSTAAAVPRLTEGTEPVGEFEGSGYRTPPQLVQRFDGQVIQLPPLLYQAVLALKRQSARAAGRGPDAVLARTAEDLSSRTGREFAAEHVVFLLDQKLAPLGITTYSDGSPPAIAKANPFLGLRFRATVLSERATWFLSGLFSWLYHPVALVLCLTGFLIAELWVFAMESPGQAMTRVMADPTGVLIVALLTLASSAFHEMGHAAACRYGGVAPGHMGCGIYLVWPAFYTDVTNSYRLGRAGRIRTDLGGVYFNGLFVIGLVLVYLRTGSPVLLVAVLATNMEIVQQLLPTLRFDGYYIVADLVGIPDLFKYIGPILKRAFLRRPDHQRLDALKRWPQLVVTVWVLTVLPALAFQLGLVLSRMPELATTAWHTAVSLADEATADDSSVPAAVTSGLQILFLLLPLVGALLALWQLSGLVVRLVRRRRSHSGEQEQRASGGMRPRMPVSFLLGGLAVSTVLAVGGSTGQVKAPRTAASVRGSAPRDPRDDEYELIFEGLR</sequence>
<proteinExistence type="predicted"/>
<keyword evidence="2" id="KW-0812">Transmembrane</keyword>
<feature type="transmembrane region" description="Helical" evidence="2">
    <location>
        <begin position="223"/>
        <end position="242"/>
    </location>
</feature>
<dbReference type="EMBL" id="JAATEL010000018">
    <property type="protein sequence ID" value="NJP16040.1"/>
    <property type="molecule type" value="Genomic_DNA"/>
</dbReference>
<feature type="region of interest" description="Disordered" evidence="1">
    <location>
        <begin position="1"/>
        <end position="22"/>
    </location>
</feature>
<evidence type="ECO:0000256" key="2">
    <source>
        <dbReference type="SAM" id="Phobius"/>
    </source>
</evidence>
<comment type="caution">
    <text evidence="3">The sequence shown here is derived from an EMBL/GenBank/DDBJ whole genome shotgun (WGS) entry which is preliminary data.</text>
</comment>
<name>A0ABX0YYG2_STRTL</name>
<dbReference type="RefSeq" id="WP_125499281.1">
    <property type="nucleotide sequence ID" value="NZ_BMVZ01000005.1"/>
</dbReference>
<feature type="transmembrane region" description="Helical" evidence="2">
    <location>
        <begin position="309"/>
        <end position="329"/>
    </location>
</feature>
<organism evidence="3 4">
    <name type="scientific">Streptomyces thermoviolaceus subsp. thermoviolaceus</name>
    <dbReference type="NCBI Taxonomy" id="66860"/>
    <lineage>
        <taxon>Bacteria</taxon>
        <taxon>Bacillati</taxon>
        <taxon>Actinomycetota</taxon>
        <taxon>Actinomycetes</taxon>
        <taxon>Kitasatosporales</taxon>
        <taxon>Streptomycetaceae</taxon>
        <taxon>Streptomyces</taxon>
    </lineage>
</organism>
<evidence type="ECO:0000313" key="3">
    <source>
        <dbReference type="EMBL" id="NJP16040.1"/>
    </source>
</evidence>
<dbReference type="Proteomes" id="UP000635996">
    <property type="component" value="Unassembled WGS sequence"/>
</dbReference>
<feature type="transmembrane region" description="Helical" evidence="2">
    <location>
        <begin position="350"/>
        <end position="372"/>
    </location>
</feature>
<feature type="transmembrane region" description="Helical" evidence="2">
    <location>
        <begin position="156"/>
        <end position="178"/>
    </location>
</feature>
<keyword evidence="2" id="KW-0472">Membrane</keyword>
<protein>
    <recommendedName>
        <fullName evidence="5">Peptide zinc metalloprotease protein</fullName>
    </recommendedName>
</protein>
<evidence type="ECO:0008006" key="5">
    <source>
        <dbReference type="Google" id="ProtNLM"/>
    </source>
</evidence>
<feature type="transmembrane region" description="Helical" evidence="2">
    <location>
        <begin position="410"/>
        <end position="435"/>
    </location>
</feature>
<keyword evidence="4" id="KW-1185">Reference proteome</keyword>